<keyword evidence="1" id="KW-0812">Transmembrane</keyword>
<evidence type="ECO:0008006" key="4">
    <source>
        <dbReference type="Google" id="ProtNLM"/>
    </source>
</evidence>
<organism evidence="2 3">
    <name type="scientific">Aliiruegeria lutimaris</name>
    <dbReference type="NCBI Taxonomy" id="571298"/>
    <lineage>
        <taxon>Bacteria</taxon>
        <taxon>Pseudomonadati</taxon>
        <taxon>Pseudomonadota</taxon>
        <taxon>Alphaproteobacteria</taxon>
        <taxon>Rhodobacterales</taxon>
        <taxon>Roseobacteraceae</taxon>
        <taxon>Aliiruegeria</taxon>
    </lineage>
</organism>
<evidence type="ECO:0000313" key="2">
    <source>
        <dbReference type="EMBL" id="SDI80733.1"/>
    </source>
</evidence>
<dbReference type="AlphaFoldDB" id="A0A1G8NKJ1"/>
<keyword evidence="1" id="KW-0472">Membrane</keyword>
<accession>A0A1G8NKJ1</accession>
<dbReference type="STRING" id="571298.SAMN04488026_100788"/>
<dbReference type="EMBL" id="FNEK01000007">
    <property type="protein sequence ID" value="SDI80733.1"/>
    <property type="molecule type" value="Genomic_DNA"/>
</dbReference>
<reference evidence="2 3" key="1">
    <citation type="submission" date="2016-10" db="EMBL/GenBank/DDBJ databases">
        <authorList>
            <person name="de Groot N.N."/>
        </authorList>
    </citation>
    <scope>NUCLEOTIDE SEQUENCE [LARGE SCALE GENOMIC DNA]</scope>
    <source>
        <strain evidence="2 3">DSM 25294</strain>
    </source>
</reference>
<feature type="transmembrane region" description="Helical" evidence="1">
    <location>
        <begin position="7"/>
        <end position="24"/>
    </location>
</feature>
<evidence type="ECO:0000256" key="1">
    <source>
        <dbReference type="SAM" id="Phobius"/>
    </source>
</evidence>
<sequence length="329" mass="34930">MRVNPRFINAGAIFVIAFSTGYVMQNADALAARFGGNDKPDQVRLDTTAQVEADIAAPLAELSEEEPLVPVEPAVAALGRPATQAYASRLAELLPEPEPEPEPAPLCEASLTAKAKPSAMLALEITAPCEAGKRVEIRHEALVFAETLDSSGKLQIQMPVLREAAHVTAQFSDGQVLATSAVIPDLAEFERIGLQWQGETGVELHAFEFGAARGHPGHIHAGNPRSPRRAELLGAGFMVKLGSAQDGPQAEIYSFPAADAQYEGMVRMSVELAVSEANCGREIQAQALRAATDGEIEPMDLSLSVPACDSVGEFLVLNNLLRDMSIAAN</sequence>
<name>A0A1G8NKJ1_9RHOB</name>
<proteinExistence type="predicted"/>
<evidence type="ECO:0000313" key="3">
    <source>
        <dbReference type="Proteomes" id="UP000199382"/>
    </source>
</evidence>
<protein>
    <recommendedName>
        <fullName evidence="4">Translocase</fullName>
    </recommendedName>
</protein>
<gene>
    <name evidence="2" type="ORF">SAMN04488026_100788</name>
</gene>
<dbReference type="OrthoDB" id="7956241at2"/>
<keyword evidence="3" id="KW-1185">Reference proteome</keyword>
<dbReference type="RefSeq" id="WP_093151066.1">
    <property type="nucleotide sequence ID" value="NZ_FNEK01000007.1"/>
</dbReference>
<dbReference type="Proteomes" id="UP000199382">
    <property type="component" value="Unassembled WGS sequence"/>
</dbReference>
<keyword evidence="1" id="KW-1133">Transmembrane helix</keyword>